<organism evidence="1 2">
    <name type="scientific">Virgisporangium aliadipatigenens</name>
    <dbReference type="NCBI Taxonomy" id="741659"/>
    <lineage>
        <taxon>Bacteria</taxon>
        <taxon>Bacillati</taxon>
        <taxon>Actinomycetota</taxon>
        <taxon>Actinomycetes</taxon>
        <taxon>Micromonosporales</taxon>
        <taxon>Micromonosporaceae</taxon>
        <taxon>Virgisporangium</taxon>
    </lineage>
</organism>
<proteinExistence type="predicted"/>
<gene>
    <name evidence="1" type="ORF">Val02_78320</name>
</gene>
<accession>A0A8J3YW90</accession>
<evidence type="ECO:0000313" key="2">
    <source>
        <dbReference type="Proteomes" id="UP000619260"/>
    </source>
</evidence>
<protein>
    <submittedName>
        <fullName evidence="1">Uncharacterized protein</fullName>
    </submittedName>
</protein>
<dbReference type="Proteomes" id="UP000619260">
    <property type="component" value="Unassembled WGS sequence"/>
</dbReference>
<dbReference type="RefSeq" id="WP_203904368.1">
    <property type="nucleotide sequence ID" value="NZ_BOPF01000041.1"/>
</dbReference>
<sequence length="249" mass="26794">MSGWDAAGRKALRLIGYWDGRDAPAAWPDVCGFVSTAPDRAVQQAVAAWLRAGAVFVVTAGISVCRLCGTANGSAEQTDGDHFVWPDGLAHYVAEHGVQLPDEVVALAADGVIPPVDLDRFETAWHSGRLTIDTAWWAHFAGAEPFGTATTHLHGCRHSAAVAHWDLPTSAEIYIDGVPPAAVATGVRLRRLLGATWPMPTLRDLLDSQPFHAGSGDPSALHRALRTSEGLRSYLFYRVNDNLVPIWSD</sequence>
<name>A0A8J3YW90_9ACTN</name>
<dbReference type="EMBL" id="BOPF01000041">
    <property type="protein sequence ID" value="GIJ50946.1"/>
    <property type="molecule type" value="Genomic_DNA"/>
</dbReference>
<comment type="caution">
    <text evidence="1">The sequence shown here is derived from an EMBL/GenBank/DDBJ whole genome shotgun (WGS) entry which is preliminary data.</text>
</comment>
<keyword evidence="2" id="KW-1185">Reference proteome</keyword>
<evidence type="ECO:0000313" key="1">
    <source>
        <dbReference type="EMBL" id="GIJ50946.1"/>
    </source>
</evidence>
<reference evidence="1" key="1">
    <citation type="submission" date="2021-01" db="EMBL/GenBank/DDBJ databases">
        <title>Whole genome shotgun sequence of Virgisporangium aliadipatigenens NBRC 105644.</title>
        <authorList>
            <person name="Komaki H."/>
            <person name="Tamura T."/>
        </authorList>
    </citation>
    <scope>NUCLEOTIDE SEQUENCE</scope>
    <source>
        <strain evidence="1">NBRC 105644</strain>
    </source>
</reference>
<dbReference type="AlphaFoldDB" id="A0A8J3YW90"/>